<protein>
    <submittedName>
        <fullName evidence="10">Peptidase family M48</fullName>
    </submittedName>
</protein>
<keyword evidence="11" id="KW-1185">Reference proteome</keyword>
<keyword evidence="4 6" id="KW-0862">Zinc</keyword>
<gene>
    <name evidence="10" type="ORF">SAMN06296036_102114</name>
</gene>
<keyword evidence="2" id="KW-0479">Metal-binding</keyword>
<feature type="region of interest" description="Disordered" evidence="7">
    <location>
        <begin position="156"/>
        <end position="180"/>
    </location>
</feature>
<dbReference type="RefSeq" id="WP_132315530.1">
    <property type="nucleotide sequence ID" value="NZ_FWZT01000002.1"/>
</dbReference>
<dbReference type="InterPro" id="IPR001915">
    <property type="entry name" value="Peptidase_M48"/>
</dbReference>
<feature type="chain" id="PRO_5012509168" evidence="8">
    <location>
        <begin position="26"/>
        <end position="332"/>
    </location>
</feature>
<dbReference type="GO" id="GO:0046872">
    <property type="term" value="F:metal ion binding"/>
    <property type="evidence" value="ECO:0007669"/>
    <property type="project" value="UniProtKB-KW"/>
</dbReference>
<dbReference type="GO" id="GO:0016020">
    <property type="term" value="C:membrane"/>
    <property type="evidence" value="ECO:0007669"/>
    <property type="project" value="TreeGrafter"/>
</dbReference>
<dbReference type="PANTHER" id="PTHR22726:SF1">
    <property type="entry name" value="METALLOENDOPEPTIDASE OMA1, MITOCHONDRIAL"/>
    <property type="match status" value="1"/>
</dbReference>
<evidence type="ECO:0000259" key="9">
    <source>
        <dbReference type="Pfam" id="PF01435"/>
    </source>
</evidence>
<evidence type="ECO:0000256" key="3">
    <source>
        <dbReference type="ARBA" id="ARBA00022801"/>
    </source>
</evidence>
<sequence length="332" mass="36430">MTRSLILHVANIALCLSLAFIGSCATSPEVNDQDDGYSEEEKRLIIRAKKEMEIGRNMAGRLLRFYGVYNDQKLVRYVNEVGNYVASRSQFAERRFMFDILNTEDINAYACPGGYILLTVGAVRNASSEAELAAVIAHEIAHVGKEHMLNKLASMSEDEMDGKKSGPQKNLPEEVTVRKRPDAEESAAGALLAKYIGGNIAGLNALKAAKAGMSIILEKGLGADLEFEADVEGARYAIDGGYYPYALTDFLCRIHIKKGFSKEDCFDGKPSKKSSKKDSILDKTHPSVPQRIANIMSHLQKIDAKEIVGAKGRKRFKAMKKRLPPAANAKQG</sequence>
<evidence type="ECO:0000256" key="6">
    <source>
        <dbReference type="RuleBase" id="RU003983"/>
    </source>
</evidence>
<dbReference type="Gene3D" id="3.30.2010.10">
    <property type="entry name" value="Metalloproteases ('zincins'), catalytic domain"/>
    <property type="match status" value="1"/>
</dbReference>
<accession>A0A1Y6B8R3</accession>
<evidence type="ECO:0000256" key="2">
    <source>
        <dbReference type="ARBA" id="ARBA00022723"/>
    </source>
</evidence>
<evidence type="ECO:0000256" key="1">
    <source>
        <dbReference type="ARBA" id="ARBA00022670"/>
    </source>
</evidence>
<comment type="cofactor">
    <cofactor evidence="6">
        <name>Zn(2+)</name>
        <dbReference type="ChEBI" id="CHEBI:29105"/>
    </cofactor>
    <text evidence="6">Binds 1 zinc ion per subunit.</text>
</comment>
<dbReference type="GO" id="GO:0051603">
    <property type="term" value="P:proteolysis involved in protein catabolic process"/>
    <property type="evidence" value="ECO:0007669"/>
    <property type="project" value="TreeGrafter"/>
</dbReference>
<keyword evidence="1 6" id="KW-0645">Protease</keyword>
<comment type="similarity">
    <text evidence="6">Belongs to the peptidase M48 family.</text>
</comment>
<dbReference type="PANTHER" id="PTHR22726">
    <property type="entry name" value="METALLOENDOPEPTIDASE OMA1"/>
    <property type="match status" value="1"/>
</dbReference>
<dbReference type="EMBL" id="FWZT01000002">
    <property type="protein sequence ID" value="SME94389.1"/>
    <property type="molecule type" value="Genomic_DNA"/>
</dbReference>
<organism evidence="10 11">
    <name type="scientific">Pseudobacteriovorax antillogorgiicola</name>
    <dbReference type="NCBI Taxonomy" id="1513793"/>
    <lineage>
        <taxon>Bacteria</taxon>
        <taxon>Pseudomonadati</taxon>
        <taxon>Bdellovibrionota</taxon>
        <taxon>Oligoflexia</taxon>
        <taxon>Oligoflexales</taxon>
        <taxon>Pseudobacteriovoracaceae</taxon>
        <taxon>Pseudobacteriovorax</taxon>
    </lineage>
</organism>
<dbReference type="Pfam" id="PF01435">
    <property type="entry name" value="Peptidase_M48"/>
    <property type="match status" value="2"/>
</dbReference>
<feature type="domain" description="Peptidase M48" evidence="9">
    <location>
        <begin position="217"/>
        <end position="296"/>
    </location>
</feature>
<evidence type="ECO:0000313" key="10">
    <source>
        <dbReference type="EMBL" id="SME94389.1"/>
    </source>
</evidence>
<evidence type="ECO:0000256" key="4">
    <source>
        <dbReference type="ARBA" id="ARBA00022833"/>
    </source>
</evidence>
<dbReference type="OrthoDB" id="108155at2"/>
<keyword evidence="5 6" id="KW-0482">Metalloprotease</keyword>
<dbReference type="STRING" id="1513793.SAMN06296036_102114"/>
<reference evidence="11" key="1">
    <citation type="submission" date="2017-04" db="EMBL/GenBank/DDBJ databases">
        <authorList>
            <person name="Varghese N."/>
            <person name="Submissions S."/>
        </authorList>
    </citation>
    <scope>NUCLEOTIDE SEQUENCE [LARGE SCALE GENOMIC DNA]</scope>
    <source>
        <strain evidence="11">RKEM611</strain>
    </source>
</reference>
<keyword evidence="8" id="KW-0732">Signal</keyword>
<dbReference type="Proteomes" id="UP000192907">
    <property type="component" value="Unassembled WGS sequence"/>
</dbReference>
<dbReference type="InterPro" id="IPR051156">
    <property type="entry name" value="Mito/Outer_Membr_Metalloprot"/>
</dbReference>
<dbReference type="AlphaFoldDB" id="A0A1Y6B8R3"/>
<feature type="signal peptide" evidence="8">
    <location>
        <begin position="1"/>
        <end position="25"/>
    </location>
</feature>
<evidence type="ECO:0000256" key="7">
    <source>
        <dbReference type="SAM" id="MobiDB-lite"/>
    </source>
</evidence>
<evidence type="ECO:0000256" key="5">
    <source>
        <dbReference type="ARBA" id="ARBA00023049"/>
    </source>
</evidence>
<evidence type="ECO:0000313" key="11">
    <source>
        <dbReference type="Proteomes" id="UP000192907"/>
    </source>
</evidence>
<feature type="region of interest" description="Disordered" evidence="7">
    <location>
        <begin position="264"/>
        <end position="283"/>
    </location>
</feature>
<keyword evidence="3 6" id="KW-0378">Hydrolase</keyword>
<feature type="compositionally biased region" description="Basic and acidic residues" evidence="7">
    <location>
        <begin position="171"/>
        <end position="180"/>
    </location>
</feature>
<dbReference type="GO" id="GO:0004222">
    <property type="term" value="F:metalloendopeptidase activity"/>
    <property type="evidence" value="ECO:0007669"/>
    <property type="project" value="InterPro"/>
</dbReference>
<evidence type="ECO:0000256" key="8">
    <source>
        <dbReference type="SAM" id="SignalP"/>
    </source>
</evidence>
<dbReference type="PROSITE" id="PS51257">
    <property type="entry name" value="PROKAR_LIPOPROTEIN"/>
    <property type="match status" value="1"/>
</dbReference>
<feature type="domain" description="Peptidase M48" evidence="9">
    <location>
        <begin position="76"/>
        <end position="155"/>
    </location>
</feature>
<name>A0A1Y6B8R3_9BACT</name>
<proteinExistence type="inferred from homology"/>